<dbReference type="PANTHER" id="PTHR42830">
    <property type="entry name" value="OSMOTICALLY INDUCIBLE FAMILY PROTEIN"/>
    <property type="match status" value="1"/>
</dbReference>
<organism evidence="1 2">
    <name type="scientific">Sphingobacterium faecale</name>
    <dbReference type="NCBI Taxonomy" id="2803775"/>
    <lineage>
        <taxon>Bacteria</taxon>
        <taxon>Pseudomonadati</taxon>
        <taxon>Bacteroidota</taxon>
        <taxon>Sphingobacteriia</taxon>
        <taxon>Sphingobacteriales</taxon>
        <taxon>Sphingobacteriaceae</taxon>
        <taxon>Sphingobacterium</taxon>
    </lineage>
</organism>
<evidence type="ECO:0000313" key="1">
    <source>
        <dbReference type="EMBL" id="MBL1407690.1"/>
    </source>
</evidence>
<gene>
    <name evidence="1" type="ORF">JKG61_02875</name>
</gene>
<dbReference type="RefSeq" id="WP_202101475.1">
    <property type="nucleotide sequence ID" value="NZ_JAERTY010000001.1"/>
</dbReference>
<name>A0ABS1QZ40_9SPHI</name>
<proteinExistence type="predicted"/>
<dbReference type="InterPro" id="IPR052707">
    <property type="entry name" value="OsmC_Ohr_Peroxiredoxin"/>
</dbReference>
<reference evidence="1 2" key="1">
    <citation type="submission" date="2021-01" db="EMBL/GenBank/DDBJ databases">
        <title>C459-1 draft genome sequence.</title>
        <authorList>
            <person name="Zhang X.-F."/>
        </authorList>
    </citation>
    <scope>NUCLEOTIDE SEQUENCE [LARGE SCALE GENOMIC DNA]</scope>
    <source>
        <strain evidence="2">C459-1</strain>
    </source>
</reference>
<accession>A0ABS1QZ40</accession>
<dbReference type="EMBL" id="JAERTY010000001">
    <property type="protein sequence ID" value="MBL1407690.1"/>
    <property type="molecule type" value="Genomic_DNA"/>
</dbReference>
<dbReference type="InterPro" id="IPR036102">
    <property type="entry name" value="OsmC/Ohrsf"/>
</dbReference>
<dbReference type="InterPro" id="IPR015946">
    <property type="entry name" value="KH_dom-like_a/b"/>
</dbReference>
<keyword evidence="2" id="KW-1185">Reference proteome</keyword>
<protein>
    <submittedName>
        <fullName evidence="1">OsmC family protein</fullName>
    </submittedName>
</protein>
<comment type="caution">
    <text evidence="1">The sequence shown here is derived from an EMBL/GenBank/DDBJ whole genome shotgun (WGS) entry which is preliminary data.</text>
</comment>
<dbReference type="PANTHER" id="PTHR42830:SF2">
    <property type="entry name" value="OSMC_OHR FAMILY PROTEIN"/>
    <property type="match status" value="1"/>
</dbReference>
<dbReference type="Pfam" id="PF02566">
    <property type="entry name" value="OsmC"/>
    <property type="match status" value="1"/>
</dbReference>
<evidence type="ECO:0000313" key="2">
    <source>
        <dbReference type="Proteomes" id="UP000625283"/>
    </source>
</evidence>
<sequence>MGFQHQFTATLQWTSQDNLSSVSSTKTYPKTHQILIEGKSILEVSAAKAFKGDPSLYNPEDLLLSSLVSCHMMSYLYICSKHNITVLSYTDTAIALLETSANGSGRFLKVELNPIVVIADKNKVDLASALHEEANKLCFIANSCNFPVLHYPTCRANDLESR</sequence>
<dbReference type="Proteomes" id="UP000625283">
    <property type="component" value="Unassembled WGS sequence"/>
</dbReference>
<dbReference type="SUPFAM" id="SSF82784">
    <property type="entry name" value="OsmC-like"/>
    <property type="match status" value="1"/>
</dbReference>
<dbReference type="InterPro" id="IPR003718">
    <property type="entry name" value="OsmC/Ohr_fam"/>
</dbReference>
<dbReference type="Gene3D" id="3.30.300.20">
    <property type="match status" value="1"/>
</dbReference>